<dbReference type="RefSeq" id="WP_126373091.1">
    <property type="nucleotide sequence ID" value="NZ_CP076113.1"/>
</dbReference>
<comment type="caution">
    <text evidence="1">The sequence shown here is derived from an EMBL/GenBank/DDBJ whole genome shotgun (WGS) entry which is preliminary data.</text>
</comment>
<evidence type="ECO:0000313" key="1">
    <source>
        <dbReference type="EMBL" id="MDT3453425.1"/>
    </source>
</evidence>
<name>A0AAW8V9Y7_PASMD</name>
<organism evidence="1 2">
    <name type="scientific">Pasteurella multocida</name>
    <dbReference type="NCBI Taxonomy" id="747"/>
    <lineage>
        <taxon>Bacteria</taxon>
        <taxon>Pseudomonadati</taxon>
        <taxon>Pseudomonadota</taxon>
        <taxon>Gammaproteobacteria</taxon>
        <taxon>Pasteurellales</taxon>
        <taxon>Pasteurellaceae</taxon>
        <taxon>Pasteurella</taxon>
    </lineage>
</organism>
<dbReference type="AlphaFoldDB" id="A0AAW8V9Y7"/>
<gene>
    <name evidence="1" type="ORF">NQF69_11700</name>
</gene>
<sequence length="118" mass="13273">MPLQNSFIKRYPEFEDADPEQVGIFIEDAKAEISEKHWGRLYERGVMALTAHLLRISFNSKESQGGAIRPISSETAGELSVSYTQSISNPSDDFYQTTAYGQEYLRLRKLIGVGIIVV</sequence>
<evidence type="ECO:0000313" key="2">
    <source>
        <dbReference type="Proteomes" id="UP001182304"/>
    </source>
</evidence>
<dbReference type="EMBL" id="JANIEN010000023">
    <property type="protein sequence ID" value="MDT3453425.1"/>
    <property type="molecule type" value="Genomic_DNA"/>
</dbReference>
<protein>
    <submittedName>
        <fullName evidence="1">DUF4054 domain-containing protein</fullName>
    </submittedName>
</protein>
<proteinExistence type="predicted"/>
<dbReference type="Pfam" id="PF13262">
    <property type="entry name" value="DUF4054"/>
    <property type="match status" value="1"/>
</dbReference>
<dbReference type="InterPro" id="IPR025127">
    <property type="entry name" value="DUF4054"/>
</dbReference>
<dbReference type="Proteomes" id="UP001182304">
    <property type="component" value="Unassembled WGS sequence"/>
</dbReference>
<reference evidence="1" key="1">
    <citation type="submission" date="2022-07" db="EMBL/GenBank/DDBJ databases">
        <title>Sequence of Pasteurella multocoda 17BRD-035.</title>
        <authorList>
            <person name="Roy Chowdhury P."/>
            <person name="Alhamami T."/>
            <person name="Trott D.J."/>
            <person name="Djordvevic S.P."/>
        </authorList>
    </citation>
    <scope>NUCLEOTIDE SEQUENCE</scope>
    <source>
        <strain evidence="1">17BRD-035</strain>
    </source>
</reference>
<accession>A0AAW8V9Y7</accession>